<sequence>MVRSLFTRQPSAMSTFYGTAPENLTAKWQPEPTFRGTYSILSSCLLTMGLCIWTAVHLNIPEHGHKGFVTPQLRRKIMWLFIGLFAPEIIAWVAYEQRRAASRVYTKMKRVLKQADKPNVLRRIFCMSPLMRLLWKEKIQSQRSFDNRHEWTMTHSYYAAMGGFAIDVSDKQIQFFASERFSQFTLTVDGFLWVADWGLDLIPNISEAEIRDKSKASGLAKTLVCVQATWFCVQCVFRLSQKLTISLLELNTFAHALCTLVIYLLWWDKPLDIEERTVLRGENIKESTALLLVASMGFGSHFANASQRGHSRVRRLDVNRNRESDLGRKWFRGNTPKENTLSYAPLPPPGDISPRPASFSILTGHIVDGQILDTIQHHPYPRQHGIKQIWKVYRKSQPNHIPQPYRITLNRTEYACLKMAIKEGRHRNVDWPWFTPLTFRIDEWSDDLFSIRMYFSFCISSLCYGGIHLTAWSAPFRTPLQMVLWRLSSLGLTMSGPAMLIWIAYDWVYDILEEKQLNCLSYAGPAIFLLFLCFYVFCRVFLVVECFIGITQVPDSVYQVPTWSEYFPHIG</sequence>
<evidence type="ECO:0000313" key="2">
    <source>
        <dbReference type="EMBL" id="KAF2800696.1"/>
    </source>
</evidence>
<keyword evidence="1" id="KW-0472">Membrane</keyword>
<organism evidence="2 3">
    <name type="scientific">Melanomma pulvis-pyrius CBS 109.77</name>
    <dbReference type="NCBI Taxonomy" id="1314802"/>
    <lineage>
        <taxon>Eukaryota</taxon>
        <taxon>Fungi</taxon>
        <taxon>Dikarya</taxon>
        <taxon>Ascomycota</taxon>
        <taxon>Pezizomycotina</taxon>
        <taxon>Dothideomycetes</taxon>
        <taxon>Pleosporomycetidae</taxon>
        <taxon>Pleosporales</taxon>
        <taxon>Melanommataceae</taxon>
        <taxon>Melanomma</taxon>
    </lineage>
</organism>
<dbReference type="AlphaFoldDB" id="A0A6A6XVX1"/>
<protein>
    <submittedName>
        <fullName evidence="2">Uncharacterized protein</fullName>
    </submittedName>
</protein>
<keyword evidence="1" id="KW-1133">Transmembrane helix</keyword>
<keyword evidence="1" id="KW-0812">Transmembrane</keyword>
<evidence type="ECO:0000313" key="3">
    <source>
        <dbReference type="Proteomes" id="UP000799757"/>
    </source>
</evidence>
<feature type="transmembrane region" description="Helical" evidence="1">
    <location>
        <begin position="483"/>
        <end position="505"/>
    </location>
</feature>
<dbReference type="EMBL" id="MU001743">
    <property type="protein sequence ID" value="KAF2800696.1"/>
    <property type="molecule type" value="Genomic_DNA"/>
</dbReference>
<accession>A0A6A6XVX1</accession>
<dbReference type="PANTHER" id="PTHR35043:SF9">
    <property type="match status" value="1"/>
</dbReference>
<feature type="transmembrane region" description="Helical" evidence="1">
    <location>
        <begin position="76"/>
        <end position="95"/>
    </location>
</feature>
<gene>
    <name evidence="2" type="ORF">K505DRAFT_412747</name>
</gene>
<reference evidence="2" key="1">
    <citation type="journal article" date="2020" name="Stud. Mycol.">
        <title>101 Dothideomycetes genomes: a test case for predicting lifestyles and emergence of pathogens.</title>
        <authorList>
            <person name="Haridas S."/>
            <person name="Albert R."/>
            <person name="Binder M."/>
            <person name="Bloem J."/>
            <person name="Labutti K."/>
            <person name="Salamov A."/>
            <person name="Andreopoulos B."/>
            <person name="Baker S."/>
            <person name="Barry K."/>
            <person name="Bills G."/>
            <person name="Bluhm B."/>
            <person name="Cannon C."/>
            <person name="Castanera R."/>
            <person name="Culley D."/>
            <person name="Daum C."/>
            <person name="Ezra D."/>
            <person name="Gonzalez J."/>
            <person name="Henrissat B."/>
            <person name="Kuo A."/>
            <person name="Liang C."/>
            <person name="Lipzen A."/>
            <person name="Lutzoni F."/>
            <person name="Magnuson J."/>
            <person name="Mondo S."/>
            <person name="Nolan M."/>
            <person name="Ohm R."/>
            <person name="Pangilinan J."/>
            <person name="Park H.-J."/>
            <person name="Ramirez L."/>
            <person name="Alfaro M."/>
            <person name="Sun H."/>
            <person name="Tritt A."/>
            <person name="Yoshinaga Y."/>
            <person name="Zwiers L.-H."/>
            <person name="Turgeon B."/>
            <person name="Goodwin S."/>
            <person name="Spatafora J."/>
            <person name="Crous P."/>
            <person name="Grigoriev I."/>
        </authorList>
    </citation>
    <scope>NUCLEOTIDE SEQUENCE</scope>
    <source>
        <strain evidence="2">CBS 109.77</strain>
    </source>
</reference>
<feature type="transmembrane region" description="Helical" evidence="1">
    <location>
        <begin position="453"/>
        <end position="471"/>
    </location>
</feature>
<name>A0A6A6XVX1_9PLEO</name>
<feature type="transmembrane region" description="Helical" evidence="1">
    <location>
        <begin position="37"/>
        <end position="56"/>
    </location>
</feature>
<dbReference type="PANTHER" id="PTHR35043">
    <property type="entry name" value="TRANSCRIPTION FACTOR DOMAIN-CONTAINING PROTEIN"/>
    <property type="match status" value="1"/>
</dbReference>
<proteinExistence type="predicted"/>
<evidence type="ECO:0000256" key="1">
    <source>
        <dbReference type="SAM" id="Phobius"/>
    </source>
</evidence>
<keyword evidence="3" id="KW-1185">Reference proteome</keyword>
<dbReference type="Proteomes" id="UP000799757">
    <property type="component" value="Unassembled WGS sequence"/>
</dbReference>
<feature type="transmembrane region" description="Helical" evidence="1">
    <location>
        <begin position="247"/>
        <end position="267"/>
    </location>
</feature>
<dbReference type="OrthoDB" id="9451547at2759"/>
<feature type="transmembrane region" description="Helical" evidence="1">
    <location>
        <begin position="517"/>
        <end position="537"/>
    </location>
</feature>